<dbReference type="Gene3D" id="3.10.450.160">
    <property type="entry name" value="inner membrane protein cigr"/>
    <property type="match status" value="1"/>
</dbReference>
<name>A0A7X5V237_9SPHN</name>
<dbReference type="RefSeq" id="WP_208413695.1">
    <property type="nucleotide sequence ID" value="NZ_JAASQV010000003.1"/>
</dbReference>
<comment type="caution">
    <text evidence="2">The sequence shown here is derived from an EMBL/GenBank/DDBJ whole genome shotgun (WGS) entry which is preliminary data.</text>
</comment>
<gene>
    <name evidence="2" type="ORF">FHR20_003458</name>
</gene>
<feature type="region of interest" description="Disordered" evidence="1">
    <location>
        <begin position="1"/>
        <end position="31"/>
    </location>
</feature>
<keyword evidence="3" id="KW-1185">Reference proteome</keyword>
<protein>
    <submittedName>
        <fullName evidence="2">Ni/Co efflux regulator RcnB</fullName>
    </submittedName>
</protein>
<organism evidence="2 3">
    <name type="scientific">Sphingomonas leidyi</name>
    <dbReference type="NCBI Taxonomy" id="68569"/>
    <lineage>
        <taxon>Bacteria</taxon>
        <taxon>Pseudomonadati</taxon>
        <taxon>Pseudomonadota</taxon>
        <taxon>Alphaproteobacteria</taxon>
        <taxon>Sphingomonadales</taxon>
        <taxon>Sphingomonadaceae</taxon>
        <taxon>Sphingomonas</taxon>
    </lineage>
</organism>
<dbReference type="EMBL" id="JAASQV010000003">
    <property type="protein sequence ID" value="NIJ66485.1"/>
    <property type="molecule type" value="Genomic_DNA"/>
</dbReference>
<proteinExistence type="predicted"/>
<sequence length="120" mass="14270">MAAPEMERAPMAYPRFERPQGTQTRPSQLDRPYYNHNFNADRTYHIGPYHPPRGFQYRRWAYGDILPGIFWGQDYWLTDYWLFGLDVPPVGYEWVRYGPDALLVNITTGEVIQVVYGRFF</sequence>
<evidence type="ECO:0000313" key="2">
    <source>
        <dbReference type="EMBL" id="NIJ66485.1"/>
    </source>
</evidence>
<dbReference type="InterPro" id="IPR024572">
    <property type="entry name" value="RcnB"/>
</dbReference>
<reference evidence="2 3" key="1">
    <citation type="submission" date="2020-03" db="EMBL/GenBank/DDBJ databases">
        <title>Genomic Encyclopedia of Type Strains, Phase IV (KMG-IV): sequencing the most valuable type-strain genomes for metagenomic binning, comparative biology and taxonomic classification.</title>
        <authorList>
            <person name="Goeker M."/>
        </authorList>
    </citation>
    <scope>NUCLEOTIDE SEQUENCE [LARGE SCALE GENOMIC DNA]</scope>
    <source>
        <strain evidence="2 3">DSM 4733</strain>
    </source>
</reference>
<dbReference type="Pfam" id="PF11776">
    <property type="entry name" value="RcnB"/>
    <property type="match status" value="1"/>
</dbReference>
<dbReference type="AlphaFoldDB" id="A0A7X5V237"/>
<dbReference type="Proteomes" id="UP000564677">
    <property type="component" value="Unassembled WGS sequence"/>
</dbReference>
<evidence type="ECO:0000256" key="1">
    <source>
        <dbReference type="SAM" id="MobiDB-lite"/>
    </source>
</evidence>
<evidence type="ECO:0000313" key="3">
    <source>
        <dbReference type="Proteomes" id="UP000564677"/>
    </source>
</evidence>
<accession>A0A7X5V237</accession>